<dbReference type="RefSeq" id="WP_088252772.1">
    <property type="nucleotide sequence ID" value="NZ_NIDE01000002.1"/>
</dbReference>
<name>A0A225DZI2_9BACT</name>
<evidence type="ECO:0000313" key="2">
    <source>
        <dbReference type="Proteomes" id="UP000214646"/>
    </source>
</evidence>
<reference evidence="2" key="1">
    <citation type="submission" date="2017-06" db="EMBL/GenBank/DDBJ databases">
        <title>Genome analysis of Fimbriiglobus ruber SP5, the first member of the order Planctomycetales with confirmed chitinolytic capability.</title>
        <authorList>
            <person name="Ravin N.V."/>
            <person name="Rakitin A.L."/>
            <person name="Ivanova A.A."/>
            <person name="Beletsky A.V."/>
            <person name="Kulichevskaya I.S."/>
            <person name="Mardanov A.V."/>
            <person name="Dedysh S.N."/>
        </authorList>
    </citation>
    <scope>NUCLEOTIDE SEQUENCE [LARGE SCALE GENOMIC DNA]</scope>
    <source>
        <strain evidence="2">SP5</strain>
    </source>
</reference>
<dbReference type="Proteomes" id="UP000214646">
    <property type="component" value="Unassembled WGS sequence"/>
</dbReference>
<evidence type="ECO:0000313" key="1">
    <source>
        <dbReference type="EMBL" id="OWK44984.1"/>
    </source>
</evidence>
<keyword evidence="2" id="KW-1185">Reference proteome</keyword>
<proteinExistence type="predicted"/>
<gene>
    <name evidence="1" type="ORF">FRUB_01315</name>
</gene>
<comment type="caution">
    <text evidence="1">The sequence shown here is derived from an EMBL/GenBank/DDBJ whole genome shotgun (WGS) entry which is preliminary data.</text>
</comment>
<protein>
    <submittedName>
        <fullName evidence="1">Uncharacterized protein</fullName>
    </submittedName>
</protein>
<organism evidence="1 2">
    <name type="scientific">Fimbriiglobus ruber</name>
    <dbReference type="NCBI Taxonomy" id="1908690"/>
    <lineage>
        <taxon>Bacteria</taxon>
        <taxon>Pseudomonadati</taxon>
        <taxon>Planctomycetota</taxon>
        <taxon>Planctomycetia</taxon>
        <taxon>Gemmatales</taxon>
        <taxon>Gemmataceae</taxon>
        <taxon>Fimbriiglobus</taxon>
    </lineage>
</organism>
<dbReference type="EMBL" id="NIDE01000002">
    <property type="protein sequence ID" value="OWK44984.1"/>
    <property type="molecule type" value="Genomic_DNA"/>
</dbReference>
<sequence>MDRKTLPFPKCAENHVGALGYFIRAYNAGRAQVHYPIITRDEISILSPRSFRIVIGLKFLRPPGGSESGLGILYHSYHCHHFAAVGVELDNGERWGTIGTLPDVRTARSVTRQLPGDARRVFPAPVSGQAGARD</sequence>
<dbReference type="AlphaFoldDB" id="A0A225DZI2"/>
<accession>A0A225DZI2</accession>